<comment type="caution">
    <text evidence="3">The sequence shown here is derived from an EMBL/GenBank/DDBJ whole genome shotgun (WGS) entry which is preliminary data.</text>
</comment>
<dbReference type="STRING" id="1802583.A2311_00145"/>
<dbReference type="Gene3D" id="2.60.40.1120">
    <property type="entry name" value="Carboxypeptidase-like, regulatory domain"/>
    <property type="match status" value="1"/>
</dbReference>
<dbReference type="AlphaFoldDB" id="A0A1F4TJ63"/>
<keyword evidence="2" id="KW-1133">Transmembrane helix</keyword>
<evidence type="ECO:0000313" key="3">
    <source>
        <dbReference type="EMBL" id="OGC32724.1"/>
    </source>
</evidence>
<organism evidence="3 4">
    <name type="scientific">candidate division WOR-1 bacterium RIFOXYB2_FULL_48_7</name>
    <dbReference type="NCBI Taxonomy" id="1802583"/>
    <lineage>
        <taxon>Bacteria</taxon>
        <taxon>Bacillati</taxon>
        <taxon>Saganbacteria</taxon>
    </lineage>
</organism>
<dbReference type="InterPro" id="IPR008969">
    <property type="entry name" value="CarboxyPept-like_regulatory"/>
</dbReference>
<sequence length="485" mass="51028">MDRNKWSQLCWLTNAVIVSSLLVVSVVLFPGCGGGSSGSDPTTTISNTTTSVSTPSVSSTSTSITSLSSTSISSSSTTPSLSTTSTTWGGGNANIDGYVADVLTNFGIVGASITFEGQAATAGADGLFSFTGLPPGAITVTITASGYRSSVETVVLSAGGNTLNVSLVPTSLDPNQLSGPAAFVAIPMSLDSIGVVYPLGMMSPPNHVLPTNHIYLSFQNTQETYNVYFPASGEITRIYGGVDYKVEVRCSNSFLYYLGHIQSLEAVYAPYIGNNMIFGVPVFAGQLCGTTGQNNLNVHAMDLGVIDTQQHRSFITEANYLSESLNCGAPLDYYSGALRTSLISKVERVGTSEANGKIDYDQAGKLIGNWFHISLSAQPKEDYSAKEIAFVYYARNATWEVISIGGEITGEGVGLGLYVISPEATHFADVNSSSGIVNYVLHDVFNPSITAGDLIVRYNADGTISVEASSNYLTDFSAAAKTYSR</sequence>
<evidence type="ECO:0008006" key="5">
    <source>
        <dbReference type="Google" id="ProtNLM"/>
    </source>
</evidence>
<dbReference type="Pfam" id="PF13620">
    <property type="entry name" value="CarboxypepD_reg"/>
    <property type="match status" value="1"/>
</dbReference>
<proteinExistence type="predicted"/>
<feature type="compositionally biased region" description="Low complexity" evidence="1">
    <location>
        <begin position="38"/>
        <end position="86"/>
    </location>
</feature>
<accession>A0A1F4TJ63</accession>
<evidence type="ECO:0000256" key="1">
    <source>
        <dbReference type="SAM" id="MobiDB-lite"/>
    </source>
</evidence>
<dbReference type="EMBL" id="MEUF01000074">
    <property type="protein sequence ID" value="OGC32724.1"/>
    <property type="molecule type" value="Genomic_DNA"/>
</dbReference>
<keyword evidence="2" id="KW-0472">Membrane</keyword>
<name>A0A1F4TJ63_UNCSA</name>
<dbReference type="Proteomes" id="UP000178951">
    <property type="component" value="Unassembled WGS sequence"/>
</dbReference>
<evidence type="ECO:0000256" key="2">
    <source>
        <dbReference type="SAM" id="Phobius"/>
    </source>
</evidence>
<evidence type="ECO:0000313" key="4">
    <source>
        <dbReference type="Proteomes" id="UP000178951"/>
    </source>
</evidence>
<gene>
    <name evidence="3" type="ORF">A2311_00145</name>
</gene>
<feature type="transmembrane region" description="Helical" evidence="2">
    <location>
        <begin position="9"/>
        <end position="29"/>
    </location>
</feature>
<dbReference type="SUPFAM" id="SSF49464">
    <property type="entry name" value="Carboxypeptidase regulatory domain-like"/>
    <property type="match status" value="1"/>
</dbReference>
<protein>
    <recommendedName>
        <fullName evidence="5">Carboxypeptidase regulatory-like domain-containing protein</fullName>
    </recommendedName>
</protein>
<feature type="region of interest" description="Disordered" evidence="1">
    <location>
        <begin position="34"/>
        <end position="86"/>
    </location>
</feature>
<reference evidence="3 4" key="1">
    <citation type="journal article" date="2016" name="Nat. Commun.">
        <title>Thousands of microbial genomes shed light on interconnected biogeochemical processes in an aquifer system.</title>
        <authorList>
            <person name="Anantharaman K."/>
            <person name="Brown C.T."/>
            <person name="Hug L.A."/>
            <person name="Sharon I."/>
            <person name="Castelle C.J."/>
            <person name="Probst A.J."/>
            <person name="Thomas B.C."/>
            <person name="Singh A."/>
            <person name="Wilkins M.J."/>
            <person name="Karaoz U."/>
            <person name="Brodie E.L."/>
            <person name="Williams K.H."/>
            <person name="Hubbard S.S."/>
            <person name="Banfield J.F."/>
        </authorList>
    </citation>
    <scope>NUCLEOTIDE SEQUENCE [LARGE SCALE GENOMIC DNA]</scope>
</reference>
<keyword evidence="2" id="KW-0812">Transmembrane</keyword>